<gene>
    <name evidence="1" type="ORF">Tcan_03721</name>
</gene>
<evidence type="ECO:0000313" key="1">
    <source>
        <dbReference type="EMBL" id="KHN78370.1"/>
    </source>
</evidence>
<reference evidence="1 2" key="1">
    <citation type="submission" date="2014-11" db="EMBL/GenBank/DDBJ databases">
        <title>Genetic blueprint of the zoonotic pathogen Toxocara canis.</title>
        <authorList>
            <person name="Zhu X.-Q."/>
            <person name="Korhonen P.K."/>
            <person name="Cai H."/>
            <person name="Young N.D."/>
            <person name="Nejsum P."/>
            <person name="von Samson-Himmelstjerna G."/>
            <person name="Boag P.R."/>
            <person name="Tan P."/>
            <person name="Li Q."/>
            <person name="Min J."/>
            <person name="Yang Y."/>
            <person name="Wang X."/>
            <person name="Fang X."/>
            <person name="Hall R.S."/>
            <person name="Hofmann A."/>
            <person name="Sternberg P.W."/>
            <person name="Jex A.R."/>
            <person name="Gasser R.B."/>
        </authorList>
    </citation>
    <scope>NUCLEOTIDE SEQUENCE [LARGE SCALE GENOMIC DNA]</scope>
    <source>
        <strain evidence="1">PN_DK_2014</strain>
    </source>
</reference>
<organism evidence="1 2">
    <name type="scientific">Toxocara canis</name>
    <name type="common">Canine roundworm</name>
    <dbReference type="NCBI Taxonomy" id="6265"/>
    <lineage>
        <taxon>Eukaryota</taxon>
        <taxon>Metazoa</taxon>
        <taxon>Ecdysozoa</taxon>
        <taxon>Nematoda</taxon>
        <taxon>Chromadorea</taxon>
        <taxon>Rhabditida</taxon>
        <taxon>Spirurina</taxon>
        <taxon>Ascaridomorpha</taxon>
        <taxon>Ascaridoidea</taxon>
        <taxon>Toxocaridae</taxon>
        <taxon>Toxocara</taxon>
    </lineage>
</organism>
<accession>A0A0B2VBK3</accession>
<name>A0A0B2VBK3_TOXCA</name>
<sequence>MVVQHYVLIDDDATIDTINSSMPKGNVATANDINARTIKSNMAAGSRRRIE</sequence>
<dbReference type="AlphaFoldDB" id="A0A0B2VBK3"/>
<dbReference type="EMBL" id="JPKZ01002105">
    <property type="protein sequence ID" value="KHN78370.1"/>
    <property type="molecule type" value="Genomic_DNA"/>
</dbReference>
<proteinExistence type="predicted"/>
<dbReference type="Proteomes" id="UP000031036">
    <property type="component" value="Unassembled WGS sequence"/>
</dbReference>
<evidence type="ECO:0000313" key="2">
    <source>
        <dbReference type="Proteomes" id="UP000031036"/>
    </source>
</evidence>
<keyword evidence="2" id="KW-1185">Reference proteome</keyword>
<comment type="caution">
    <text evidence="1">The sequence shown here is derived from an EMBL/GenBank/DDBJ whole genome shotgun (WGS) entry which is preliminary data.</text>
</comment>
<protein>
    <submittedName>
        <fullName evidence="1">Uncharacterized protein</fullName>
    </submittedName>
</protein>